<dbReference type="InterPro" id="IPR002347">
    <property type="entry name" value="SDR_fam"/>
</dbReference>
<dbReference type="EMBL" id="CP159218">
    <property type="protein sequence ID" value="XCG65938.1"/>
    <property type="molecule type" value="Genomic_DNA"/>
</dbReference>
<organism evidence="1">
    <name type="scientific">Nakamurella sp. A5-74</name>
    <dbReference type="NCBI Taxonomy" id="3158264"/>
    <lineage>
        <taxon>Bacteria</taxon>
        <taxon>Bacillati</taxon>
        <taxon>Actinomycetota</taxon>
        <taxon>Actinomycetes</taxon>
        <taxon>Nakamurellales</taxon>
        <taxon>Nakamurellaceae</taxon>
        <taxon>Nakamurella</taxon>
    </lineage>
</organism>
<dbReference type="AlphaFoldDB" id="A0AAU8DYI0"/>
<gene>
    <name evidence="1" type="ORF">ABLG96_15900</name>
</gene>
<protein>
    <submittedName>
        <fullName evidence="1">SDR family oxidoreductase</fullName>
    </submittedName>
</protein>
<reference evidence="1" key="1">
    <citation type="submission" date="2024-05" db="EMBL/GenBank/DDBJ databases">
        <authorList>
            <person name="Cai S.Y."/>
            <person name="Jin L.M."/>
            <person name="Li H.R."/>
        </authorList>
    </citation>
    <scope>NUCLEOTIDE SEQUENCE</scope>
    <source>
        <strain evidence="1">A5-74</strain>
    </source>
</reference>
<dbReference type="Pfam" id="PF13561">
    <property type="entry name" value="adh_short_C2"/>
    <property type="match status" value="1"/>
</dbReference>
<evidence type="ECO:0000313" key="1">
    <source>
        <dbReference type="EMBL" id="XCG65938.1"/>
    </source>
</evidence>
<proteinExistence type="predicted"/>
<dbReference type="SUPFAM" id="SSF51735">
    <property type="entry name" value="NAD(P)-binding Rossmann-fold domains"/>
    <property type="match status" value="1"/>
</dbReference>
<accession>A0AAU8DYI0</accession>
<name>A0AAU8DYI0_9ACTN</name>
<dbReference type="InterPro" id="IPR036291">
    <property type="entry name" value="NAD(P)-bd_dom_sf"/>
</dbReference>
<dbReference type="RefSeq" id="WP_353651542.1">
    <property type="nucleotide sequence ID" value="NZ_CP159218.1"/>
</dbReference>
<sequence length="70" mass="7453">MRHILGTCTPRREWGTGSRAAADRRAPAQVRLGRVGDAEEAATLALFLLSDDASYITGSSHLVDGGMLNL</sequence>
<dbReference type="Gene3D" id="3.40.50.720">
    <property type="entry name" value="NAD(P)-binding Rossmann-like Domain"/>
    <property type="match status" value="1"/>
</dbReference>